<accession>G9Y2B1</accession>
<protein>
    <submittedName>
        <fullName evidence="1">Uncharacterized protein</fullName>
    </submittedName>
</protein>
<comment type="caution">
    <text evidence="1">The sequence shown here is derived from an EMBL/GenBank/DDBJ whole genome shotgun (WGS) entry which is preliminary data.</text>
</comment>
<reference evidence="1 2" key="1">
    <citation type="submission" date="2011-08" db="EMBL/GenBank/DDBJ databases">
        <authorList>
            <person name="Weinstock G."/>
            <person name="Sodergren E."/>
            <person name="Clifton S."/>
            <person name="Fulton L."/>
            <person name="Fulton B."/>
            <person name="Courtney L."/>
            <person name="Fronick C."/>
            <person name="Harrison M."/>
            <person name="Strong C."/>
            <person name="Farmer C."/>
            <person name="Delahaunty K."/>
            <person name="Markovic C."/>
            <person name="Hall O."/>
            <person name="Minx P."/>
            <person name="Tomlinson C."/>
            <person name="Mitreva M."/>
            <person name="Hou S."/>
            <person name="Chen J."/>
            <person name="Wollam A."/>
            <person name="Pepin K.H."/>
            <person name="Johnson M."/>
            <person name="Bhonagiri V."/>
            <person name="Zhang X."/>
            <person name="Suruliraj S."/>
            <person name="Warren W."/>
            <person name="Chinwalla A."/>
            <person name="Mardis E.R."/>
            <person name="Wilson R.K."/>
        </authorList>
    </citation>
    <scope>NUCLEOTIDE SEQUENCE [LARGE SCALE GENOMIC DNA]</scope>
    <source>
        <strain evidence="1 2">ATCC 51873</strain>
    </source>
</reference>
<dbReference type="EMBL" id="AGCI01000010">
    <property type="protein sequence ID" value="EHM46856.1"/>
    <property type="molecule type" value="Genomic_DNA"/>
</dbReference>
<name>G9Y2B1_HAFAL</name>
<evidence type="ECO:0000313" key="1">
    <source>
        <dbReference type="EMBL" id="EHM46856.1"/>
    </source>
</evidence>
<sequence>MPVYPIVNALICAISATHNPLIRVGIAAAGVYLLKYAPFVETACILAYVKPQYTF</sequence>
<gene>
    <name evidence="1" type="ORF">HMPREF0454_00723</name>
</gene>
<proteinExistence type="predicted"/>
<dbReference type="HOGENOM" id="CLU_3025969_0_0_6"/>
<organism evidence="1 2">
    <name type="scientific">Hafnia alvei ATCC 51873</name>
    <dbReference type="NCBI Taxonomy" id="1002364"/>
    <lineage>
        <taxon>Bacteria</taxon>
        <taxon>Pseudomonadati</taxon>
        <taxon>Pseudomonadota</taxon>
        <taxon>Gammaproteobacteria</taxon>
        <taxon>Enterobacterales</taxon>
        <taxon>Hafniaceae</taxon>
        <taxon>Hafnia</taxon>
    </lineage>
</organism>
<dbReference type="Proteomes" id="UP000005959">
    <property type="component" value="Unassembled WGS sequence"/>
</dbReference>
<evidence type="ECO:0000313" key="2">
    <source>
        <dbReference type="Proteomes" id="UP000005959"/>
    </source>
</evidence>
<dbReference type="AlphaFoldDB" id="G9Y2B1"/>